<dbReference type="AlphaFoldDB" id="A0AAE3CKY8"/>
<dbReference type="PANTHER" id="PTHR31793:SF37">
    <property type="entry name" value="ACYL-COA THIOESTER HYDROLASE YBGC"/>
    <property type="match status" value="1"/>
</dbReference>
<reference evidence="3" key="1">
    <citation type="journal article" date="2021" name="ISME J.">
        <title>Genomic evolution of the class Acidithiobacillia: deep-branching Proteobacteria living in extreme acidic conditions.</title>
        <authorList>
            <person name="Moya-Beltran A."/>
            <person name="Beard S."/>
            <person name="Rojas-Villalobos C."/>
            <person name="Issotta F."/>
            <person name="Gallardo Y."/>
            <person name="Ulloa R."/>
            <person name="Giaveno A."/>
            <person name="Degli Esposti M."/>
            <person name="Johnson D.B."/>
            <person name="Quatrini R."/>
        </authorList>
    </citation>
    <scope>NUCLEOTIDE SEQUENCE</scope>
    <source>
        <strain evidence="3">VAN18-1</strain>
    </source>
</reference>
<keyword evidence="4" id="KW-1185">Reference proteome</keyword>
<dbReference type="NCBIfam" id="TIGR02799">
    <property type="entry name" value="thio_ybgC"/>
    <property type="match status" value="1"/>
</dbReference>
<dbReference type="Gene3D" id="3.10.129.10">
    <property type="entry name" value="Hotdog Thioesterase"/>
    <property type="match status" value="1"/>
</dbReference>
<accession>A0AAE3CKY8</accession>
<dbReference type="CDD" id="cd00586">
    <property type="entry name" value="4HBT"/>
    <property type="match status" value="1"/>
</dbReference>
<comment type="similarity">
    <text evidence="1">Belongs to the 4-hydroxybenzoyl-CoA thioesterase family.</text>
</comment>
<dbReference type="InterPro" id="IPR006684">
    <property type="entry name" value="YbgC/YbaW"/>
</dbReference>
<dbReference type="RefSeq" id="WP_215872693.1">
    <property type="nucleotide sequence ID" value="NZ_JAAXYO010000199.1"/>
</dbReference>
<dbReference type="InterPro" id="IPR014166">
    <property type="entry name" value="Tol-Pal_acyl-CoA_thioesterase"/>
</dbReference>
<sequence>MRASATPQGHFAVRVYYEDTDHGGVVYHANYLRFMERARTEMLRERGLELDQLERDDGVIFAVRRARLDFRAPARFNHLLDIETQIDEVRPLRMRFTQQVAHAGMLLCRGEVEVACLTAADFRPTPIPRHVLRAFFPDHP</sequence>
<dbReference type="NCBIfam" id="TIGR00051">
    <property type="entry name" value="YbgC/FadM family acyl-CoA thioesterase"/>
    <property type="match status" value="1"/>
</dbReference>
<dbReference type="PROSITE" id="PS01328">
    <property type="entry name" value="4HBCOA_THIOESTERASE"/>
    <property type="match status" value="1"/>
</dbReference>
<dbReference type="GO" id="GO:0047617">
    <property type="term" value="F:fatty acyl-CoA hydrolase activity"/>
    <property type="evidence" value="ECO:0007669"/>
    <property type="project" value="TreeGrafter"/>
</dbReference>
<dbReference type="Pfam" id="PF13279">
    <property type="entry name" value="4HBT_2"/>
    <property type="match status" value="1"/>
</dbReference>
<dbReference type="InterPro" id="IPR029069">
    <property type="entry name" value="HotDog_dom_sf"/>
</dbReference>
<keyword evidence="2" id="KW-0378">Hydrolase</keyword>
<dbReference type="FunFam" id="3.10.129.10:FF:000004">
    <property type="entry name" value="Tol-pal system-associated acyl-CoA thioesterase"/>
    <property type="match status" value="1"/>
</dbReference>
<comment type="caution">
    <text evidence="3">The sequence shown here is derived from an EMBL/GenBank/DDBJ whole genome shotgun (WGS) entry which is preliminary data.</text>
</comment>
<organism evidence="3 4">
    <name type="scientific">Igneacidithiobacillus copahuensis</name>
    <dbReference type="NCBI Taxonomy" id="2724909"/>
    <lineage>
        <taxon>Bacteria</taxon>
        <taxon>Pseudomonadati</taxon>
        <taxon>Pseudomonadota</taxon>
        <taxon>Acidithiobacillia</taxon>
        <taxon>Acidithiobacillales</taxon>
        <taxon>Acidithiobacillaceae</taxon>
        <taxon>Igneacidithiobacillus</taxon>
    </lineage>
</organism>
<evidence type="ECO:0000256" key="2">
    <source>
        <dbReference type="ARBA" id="ARBA00022801"/>
    </source>
</evidence>
<evidence type="ECO:0000313" key="4">
    <source>
        <dbReference type="Proteomes" id="UP001197378"/>
    </source>
</evidence>
<dbReference type="InterPro" id="IPR008272">
    <property type="entry name" value="HB-CoA_thioesterase_AS"/>
</dbReference>
<dbReference type="SUPFAM" id="SSF54637">
    <property type="entry name" value="Thioesterase/thiol ester dehydrase-isomerase"/>
    <property type="match status" value="1"/>
</dbReference>
<dbReference type="Proteomes" id="UP001197378">
    <property type="component" value="Unassembled WGS sequence"/>
</dbReference>
<dbReference type="PANTHER" id="PTHR31793">
    <property type="entry name" value="4-HYDROXYBENZOYL-COA THIOESTERASE FAMILY MEMBER"/>
    <property type="match status" value="1"/>
</dbReference>
<proteinExistence type="inferred from homology"/>
<evidence type="ECO:0000313" key="3">
    <source>
        <dbReference type="EMBL" id="MBU2789366.1"/>
    </source>
</evidence>
<dbReference type="EMBL" id="JAAXYO010000199">
    <property type="protein sequence ID" value="MBU2789366.1"/>
    <property type="molecule type" value="Genomic_DNA"/>
</dbReference>
<gene>
    <name evidence="3" type="primary">ybgC</name>
    <name evidence="3" type="ORF">HFQ13_14345</name>
</gene>
<name>A0AAE3CKY8_9PROT</name>
<dbReference type="PIRSF" id="PIRSF003230">
    <property type="entry name" value="YbgC"/>
    <property type="match status" value="1"/>
</dbReference>
<protein>
    <submittedName>
        <fullName evidence="3">Tol-pal system-associated acyl-CoA thioesterase</fullName>
    </submittedName>
</protein>
<dbReference type="InterPro" id="IPR050563">
    <property type="entry name" value="4-hydroxybenzoyl-CoA_TE"/>
</dbReference>
<evidence type="ECO:0000256" key="1">
    <source>
        <dbReference type="ARBA" id="ARBA00005953"/>
    </source>
</evidence>